<protein>
    <submittedName>
        <fullName evidence="1">Uncharacterized protein</fullName>
    </submittedName>
</protein>
<dbReference type="Proteomes" id="UP001307849">
    <property type="component" value="Unassembled WGS sequence"/>
</dbReference>
<proteinExistence type="predicted"/>
<gene>
    <name evidence="1" type="ORF">TWF506_005744</name>
</gene>
<reference evidence="1 2" key="1">
    <citation type="submission" date="2019-10" db="EMBL/GenBank/DDBJ databases">
        <authorList>
            <person name="Palmer J.M."/>
        </authorList>
    </citation>
    <scope>NUCLEOTIDE SEQUENCE [LARGE SCALE GENOMIC DNA]</scope>
    <source>
        <strain evidence="1 2">TWF506</strain>
    </source>
</reference>
<name>A0AAN8S0C4_9PEZI</name>
<dbReference type="AlphaFoldDB" id="A0AAN8S0C4"/>
<accession>A0AAN8S0C4</accession>
<organism evidence="1 2">
    <name type="scientific">Arthrobotrys conoides</name>
    <dbReference type="NCBI Taxonomy" id="74498"/>
    <lineage>
        <taxon>Eukaryota</taxon>
        <taxon>Fungi</taxon>
        <taxon>Dikarya</taxon>
        <taxon>Ascomycota</taxon>
        <taxon>Pezizomycotina</taxon>
        <taxon>Orbiliomycetes</taxon>
        <taxon>Orbiliales</taxon>
        <taxon>Orbiliaceae</taxon>
        <taxon>Arthrobotrys</taxon>
    </lineage>
</organism>
<evidence type="ECO:0000313" key="2">
    <source>
        <dbReference type="Proteomes" id="UP001307849"/>
    </source>
</evidence>
<sequence>MQRYPLLTYNNAAVRRTPQPYAQLGAGGGVAGSRATAWTGIGAGGFPARPPRAILPPLPASSSSLSLNNRVYTLNSTAINSATSIWSTNPPTMPPTGPVYITPTAPANTPIRTPPVATPPMVQVQTCLEYLYPEPPPPQVNSRPYRPHSKALQVATLAIISPV</sequence>
<keyword evidence="2" id="KW-1185">Reference proteome</keyword>
<dbReference type="EMBL" id="JAVHJM010000002">
    <property type="protein sequence ID" value="KAK6518609.1"/>
    <property type="molecule type" value="Genomic_DNA"/>
</dbReference>
<evidence type="ECO:0000313" key="1">
    <source>
        <dbReference type="EMBL" id="KAK6518609.1"/>
    </source>
</evidence>
<comment type="caution">
    <text evidence="1">The sequence shown here is derived from an EMBL/GenBank/DDBJ whole genome shotgun (WGS) entry which is preliminary data.</text>
</comment>